<accession>A0A420XM75</accession>
<keyword evidence="4" id="KW-1185">Reference proteome</keyword>
<dbReference type="PANTHER" id="PTHR43244:SF1">
    <property type="entry name" value="5,10-METHYLENETETRAHYDROMETHANOPTERIN REDUCTASE"/>
    <property type="match status" value="1"/>
</dbReference>
<dbReference type="InterPro" id="IPR036661">
    <property type="entry name" value="Luciferase-like_sf"/>
</dbReference>
<dbReference type="Gene3D" id="3.20.20.30">
    <property type="entry name" value="Luciferase-like domain"/>
    <property type="match status" value="1"/>
</dbReference>
<dbReference type="InterPro" id="IPR011251">
    <property type="entry name" value="Luciferase-like_dom"/>
</dbReference>
<comment type="caution">
    <text evidence="3">The sequence shown here is derived from an EMBL/GenBank/DDBJ whole genome shotgun (WGS) entry which is preliminary data.</text>
</comment>
<dbReference type="GO" id="GO:0016705">
    <property type="term" value="F:oxidoreductase activity, acting on paired donors, with incorporation or reduction of molecular oxygen"/>
    <property type="evidence" value="ECO:0007669"/>
    <property type="project" value="InterPro"/>
</dbReference>
<evidence type="ECO:0000313" key="4">
    <source>
        <dbReference type="Proteomes" id="UP000281955"/>
    </source>
</evidence>
<name>A0A420XM75_9ACTN</name>
<keyword evidence="3" id="KW-0503">Monooxygenase</keyword>
<dbReference type="OrthoDB" id="675245at2"/>
<evidence type="ECO:0000256" key="1">
    <source>
        <dbReference type="ARBA" id="ARBA00023002"/>
    </source>
</evidence>
<dbReference type="EMBL" id="RBWV01000013">
    <property type="protein sequence ID" value="RKS72481.1"/>
    <property type="molecule type" value="Genomic_DNA"/>
</dbReference>
<sequence>MTTLGAVFRPQLPPERLRSVARAADEAGLEELWIWEDCFREGGISSAAMALAWTTQLRLGIGLMPVPFRNVALSAMELATLARVFPGRVRPAVGHGVQDWMAQVGARPASPMTCLREHLSALQALLAGERVTTSGRYVHLDDVALDWPPAQPPALITGATGDRTLRLSGELAAGTILTGGTTPDGVRRARGIVDEGRALAGRSDHHEVVVYLVAAAGPDSAERLERECRRWEFPAGADVTVGGDAESVANGVRRWAEAGADTVVLQPTEDEPDLEGFVRFAGEQVRPLLG</sequence>
<reference evidence="3 4" key="1">
    <citation type="submission" date="2018-10" db="EMBL/GenBank/DDBJ databases">
        <title>Genomic Encyclopedia of Archaeal and Bacterial Type Strains, Phase II (KMG-II): from individual species to whole genera.</title>
        <authorList>
            <person name="Goeker M."/>
        </authorList>
    </citation>
    <scope>NUCLEOTIDE SEQUENCE [LARGE SCALE GENOMIC DNA]</scope>
    <source>
        <strain evidence="3 4">RP-AC37</strain>
    </source>
</reference>
<dbReference type="GO" id="GO:0004497">
    <property type="term" value="F:monooxygenase activity"/>
    <property type="evidence" value="ECO:0007669"/>
    <property type="project" value="UniProtKB-KW"/>
</dbReference>
<feature type="domain" description="Luciferase-like" evidence="2">
    <location>
        <begin position="13"/>
        <end position="226"/>
    </location>
</feature>
<evidence type="ECO:0000259" key="2">
    <source>
        <dbReference type="Pfam" id="PF00296"/>
    </source>
</evidence>
<dbReference type="InParanoid" id="A0A420XM75"/>
<dbReference type="Proteomes" id="UP000281955">
    <property type="component" value="Unassembled WGS sequence"/>
</dbReference>
<dbReference type="RefSeq" id="WP_121194027.1">
    <property type="nucleotide sequence ID" value="NZ_RBWV01000013.1"/>
</dbReference>
<dbReference type="PANTHER" id="PTHR43244">
    <property type="match status" value="1"/>
</dbReference>
<dbReference type="Pfam" id="PF00296">
    <property type="entry name" value="Bac_luciferase"/>
    <property type="match status" value="1"/>
</dbReference>
<dbReference type="SUPFAM" id="SSF51679">
    <property type="entry name" value="Bacterial luciferase-like"/>
    <property type="match status" value="1"/>
</dbReference>
<gene>
    <name evidence="3" type="ORF">CLV35_2725</name>
</gene>
<keyword evidence="1" id="KW-0560">Oxidoreductase</keyword>
<dbReference type="InterPro" id="IPR050564">
    <property type="entry name" value="F420-G6PD/mer"/>
</dbReference>
<evidence type="ECO:0000313" key="3">
    <source>
        <dbReference type="EMBL" id="RKS72481.1"/>
    </source>
</evidence>
<proteinExistence type="predicted"/>
<protein>
    <submittedName>
        <fullName evidence="3">Alkanesulfonate monooxygenase SsuD/methylene tetrahydromethanopterin reductase-like flavin-dependent oxidoreductase (Luciferase family)</fullName>
    </submittedName>
</protein>
<dbReference type="AlphaFoldDB" id="A0A420XM75"/>
<organism evidence="3 4">
    <name type="scientific">Motilibacter peucedani</name>
    <dbReference type="NCBI Taxonomy" id="598650"/>
    <lineage>
        <taxon>Bacteria</taxon>
        <taxon>Bacillati</taxon>
        <taxon>Actinomycetota</taxon>
        <taxon>Actinomycetes</taxon>
        <taxon>Motilibacterales</taxon>
        <taxon>Motilibacteraceae</taxon>
        <taxon>Motilibacter</taxon>
    </lineage>
</organism>
<dbReference type="CDD" id="cd01097">
    <property type="entry name" value="Tetrahydromethanopterin_reductase"/>
    <property type="match status" value="1"/>
</dbReference>